<dbReference type="AlphaFoldDB" id="W4LRM4"/>
<dbReference type="PANTHER" id="PTHR21090">
    <property type="entry name" value="AROM/DEHYDROQUINATE SYNTHASE"/>
    <property type="match status" value="1"/>
</dbReference>
<dbReference type="InterPro" id="IPR001986">
    <property type="entry name" value="Enolpyruvate_Tfrase_dom"/>
</dbReference>
<dbReference type="InterPro" id="IPR023193">
    <property type="entry name" value="EPSP_synthase_CS"/>
</dbReference>
<evidence type="ECO:0000256" key="1">
    <source>
        <dbReference type="ARBA" id="ARBA00022679"/>
    </source>
</evidence>
<dbReference type="SUPFAM" id="SSF55205">
    <property type="entry name" value="EPT/RTPC-like"/>
    <property type="match status" value="1"/>
</dbReference>
<dbReference type="GO" id="GO:0009423">
    <property type="term" value="P:chorismate biosynthetic process"/>
    <property type="evidence" value="ECO:0007669"/>
    <property type="project" value="TreeGrafter"/>
</dbReference>
<keyword evidence="4" id="KW-1185">Reference proteome</keyword>
<dbReference type="Pfam" id="PF00275">
    <property type="entry name" value="EPSP_synthase"/>
    <property type="match status" value="1"/>
</dbReference>
<dbReference type="HOGENOM" id="CLU_024321_0_2_7"/>
<keyword evidence="1" id="KW-0808">Transferase</keyword>
<comment type="caution">
    <text evidence="3">The sequence shown here is derived from an EMBL/GenBank/DDBJ whole genome shotgun (WGS) entry which is preliminary data.</text>
</comment>
<dbReference type="EMBL" id="AZHW01000349">
    <property type="protein sequence ID" value="ETX00361.1"/>
    <property type="molecule type" value="Genomic_DNA"/>
</dbReference>
<dbReference type="PATRIC" id="fig|1429438.4.peg.2317"/>
<gene>
    <name evidence="3" type="ORF">ETSY1_11470</name>
</gene>
<sequence>GVQVTHDDYRQFFIPGQQVYQGRTYMIEGDVSSATYFWGLAALLGQEMCVTNIPANSAQGDLGVVDVLEQMGCTVSRGAELTVTGPSQLQPLGEIDLNALPDGAMTVAVLAAFCPGVTRIRNVWNLRVKETDRIQALANELRKIGAVVEELPDGLHIEGDPARLHGAEIATYDDHRMAMCFGMAGARLPGIRIQDPACVAKTYPGFWDDLQAVGVQVRSR</sequence>
<evidence type="ECO:0000313" key="4">
    <source>
        <dbReference type="Proteomes" id="UP000019141"/>
    </source>
</evidence>
<name>W4LRM4_ENTF1</name>
<feature type="non-terminal residue" evidence="3">
    <location>
        <position position="1"/>
    </location>
</feature>
<dbReference type="Proteomes" id="UP000019141">
    <property type="component" value="Unassembled WGS sequence"/>
</dbReference>
<reference evidence="3 4" key="1">
    <citation type="journal article" date="2014" name="Nature">
        <title>An environmental bacterial taxon with a large and distinct metabolic repertoire.</title>
        <authorList>
            <person name="Wilson M.C."/>
            <person name="Mori T."/>
            <person name="Ruckert C."/>
            <person name="Uria A.R."/>
            <person name="Helf M.J."/>
            <person name="Takada K."/>
            <person name="Gernert C."/>
            <person name="Steffens U.A."/>
            <person name="Heycke N."/>
            <person name="Schmitt S."/>
            <person name="Rinke C."/>
            <person name="Helfrich E.J."/>
            <person name="Brachmann A.O."/>
            <person name="Gurgui C."/>
            <person name="Wakimoto T."/>
            <person name="Kracht M."/>
            <person name="Crusemann M."/>
            <person name="Hentschel U."/>
            <person name="Abe I."/>
            <person name="Matsunaga S."/>
            <person name="Kalinowski J."/>
            <person name="Takeyama H."/>
            <person name="Piel J."/>
        </authorList>
    </citation>
    <scope>NUCLEOTIDE SEQUENCE [LARGE SCALE GENOMIC DNA]</scope>
    <source>
        <strain evidence="4">TSY1</strain>
    </source>
</reference>
<dbReference type="InterPro" id="IPR013792">
    <property type="entry name" value="RNA3'P_cycl/enolpyr_Trfase_a/b"/>
</dbReference>
<dbReference type="GO" id="GO:0003866">
    <property type="term" value="F:3-phosphoshikimate 1-carboxyvinyltransferase activity"/>
    <property type="evidence" value="ECO:0007669"/>
    <property type="project" value="TreeGrafter"/>
</dbReference>
<proteinExistence type="predicted"/>
<accession>W4LRM4</accession>
<protein>
    <recommendedName>
        <fullName evidence="2">Enolpyruvate transferase domain-containing protein</fullName>
    </recommendedName>
</protein>
<dbReference type="PROSITE" id="PS00885">
    <property type="entry name" value="EPSP_SYNTHASE_2"/>
    <property type="match status" value="1"/>
</dbReference>
<dbReference type="InterPro" id="IPR036968">
    <property type="entry name" value="Enolpyruvate_Tfrase_sf"/>
</dbReference>
<organism evidence="3 4">
    <name type="scientific">Entotheonella factor</name>
    <dbReference type="NCBI Taxonomy" id="1429438"/>
    <lineage>
        <taxon>Bacteria</taxon>
        <taxon>Pseudomonadati</taxon>
        <taxon>Nitrospinota/Tectimicrobiota group</taxon>
        <taxon>Candidatus Tectimicrobiota</taxon>
        <taxon>Candidatus Entotheonellia</taxon>
        <taxon>Candidatus Entotheonellales</taxon>
        <taxon>Candidatus Entotheonellaceae</taxon>
        <taxon>Candidatus Entotheonella</taxon>
    </lineage>
</organism>
<evidence type="ECO:0000259" key="2">
    <source>
        <dbReference type="Pfam" id="PF00275"/>
    </source>
</evidence>
<evidence type="ECO:0000313" key="3">
    <source>
        <dbReference type="EMBL" id="ETX00361.1"/>
    </source>
</evidence>
<feature type="domain" description="Enolpyruvate transferase" evidence="2">
    <location>
        <begin position="1"/>
        <end position="210"/>
    </location>
</feature>
<dbReference type="PANTHER" id="PTHR21090:SF5">
    <property type="entry name" value="PENTAFUNCTIONAL AROM POLYPEPTIDE"/>
    <property type="match status" value="1"/>
</dbReference>
<dbReference type="Gene3D" id="3.65.10.10">
    <property type="entry name" value="Enolpyruvate transferase domain"/>
    <property type="match status" value="1"/>
</dbReference>